<name>A0A1C7MF85_GRIFR</name>
<dbReference type="PANTHER" id="PTHR15154:SF2">
    <property type="entry name" value="HAMARTIN"/>
    <property type="match status" value="1"/>
</dbReference>
<dbReference type="PANTHER" id="PTHR15154">
    <property type="entry name" value="HAMARTIN"/>
    <property type="match status" value="1"/>
</dbReference>
<dbReference type="GO" id="GO:0032007">
    <property type="term" value="P:negative regulation of TOR signaling"/>
    <property type="evidence" value="ECO:0007669"/>
    <property type="project" value="TreeGrafter"/>
</dbReference>
<accession>A0A1C7MF85</accession>
<dbReference type="Proteomes" id="UP000092993">
    <property type="component" value="Unassembled WGS sequence"/>
</dbReference>
<evidence type="ECO:0000256" key="1">
    <source>
        <dbReference type="SAM" id="Coils"/>
    </source>
</evidence>
<dbReference type="AlphaFoldDB" id="A0A1C7MF85"/>
<evidence type="ECO:0000313" key="4">
    <source>
        <dbReference type="Proteomes" id="UP000092993"/>
    </source>
</evidence>
<keyword evidence="4" id="KW-1185">Reference proteome</keyword>
<feature type="coiled-coil region" evidence="1">
    <location>
        <begin position="727"/>
        <end position="829"/>
    </location>
</feature>
<gene>
    <name evidence="3" type="primary">tsc1</name>
    <name evidence="3" type="ORF">A0H81_04237</name>
</gene>
<proteinExistence type="predicted"/>
<dbReference type="GO" id="GO:0033596">
    <property type="term" value="C:TSC1-TSC2 complex"/>
    <property type="evidence" value="ECO:0007669"/>
    <property type="project" value="TreeGrafter"/>
</dbReference>
<feature type="region of interest" description="Disordered" evidence="2">
    <location>
        <begin position="507"/>
        <end position="534"/>
    </location>
</feature>
<feature type="coiled-coil region" evidence="1">
    <location>
        <begin position="584"/>
        <end position="625"/>
    </location>
</feature>
<reference evidence="3 4" key="1">
    <citation type="submission" date="2016-03" db="EMBL/GenBank/DDBJ databases">
        <title>Whole genome sequencing of Grifola frondosa 9006-11.</title>
        <authorList>
            <person name="Min B."/>
            <person name="Park H."/>
            <person name="Kim J.-G."/>
            <person name="Cho H."/>
            <person name="Oh Y.-L."/>
            <person name="Kong W.-S."/>
            <person name="Choi I.-G."/>
        </authorList>
    </citation>
    <scope>NUCLEOTIDE SEQUENCE [LARGE SCALE GENOMIC DNA]</scope>
    <source>
        <strain evidence="3 4">9006-11</strain>
    </source>
</reference>
<feature type="compositionally biased region" description="Basic and acidic residues" evidence="2">
    <location>
        <begin position="517"/>
        <end position="534"/>
    </location>
</feature>
<dbReference type="GO" id="GO:0051726">
    <property type="term" value="P:regulation of cell cycle"/>
    <property type="evidence" value="ECO:0007669"/>
    <property type="project" value="TreeGrafter"/>
</dbReference>
<organism evidence="3 4">
    <name type="scientific">Grifola frondosa</name>
    <name type="common">Maitake</name>
    <name type="synonym">Polyporus frondosus</name>
    <dbReference type="NCBI Taxonomy" id="5627"/>
    <lineage>
        <taxon>Eukaryota</taxon>
        <taxon>Fungi</taxon>
        <taxon>Dikarya</taxon>
        <taxon>Basidiomycota</taxon>
        <taxon>Agaricomycotina</taxon>
        <taxon>Agaricomycetes</taxon>
        <taxon>Polyporales</taxon>
        <taxon>Grifolaceae</taxon>
        <taxon>Grifola</taxon>
    </lineage>
</organism>
<dbReference type="OrthoDB" id="28737at2759"/>
<dbReference type="InterPro" id="IPR007483">
    <property type="entry name" value="Hamartin"/>
</dbReference>
<dbReference type="OMA" id="IMFLPHI"/>
<keyword evidence="1" id="KW-0175">Coiled coil</keyword>
<evidence type="ECO:0000313" key="3">
    <source>
        <dbReference type="EMBL" id="OBZ75601.1"/>
    </source>
</evidence>
<protein>
    <submittedName>
        <fullName evidence="3">Tuberous sclerosis 1</fullName>
    </submittedName>
</protein>
<dbReference type="STRING" id="5627.A0A1C7MF85"/>
<evidence type="ECO:0000256" key="2">
    <source>
        <dbReference type="SAM" id="MobiDB-lite"/>
    </source>
</evidence>
<comment type="caution">
    <text evidence="3">The sequence shown here is derived from an EMBL/GenBank/DDBJ whole genome shotgun (WGS) entry which is preliminary data.</text>
</comment>
<sequence length="849" mass="96348">MSALVNDLSKQLRLLLEGSPDTIPLDAVLAIVDSFVLECSAAPDSAALLALLEDELQAIYDDVIGHALPQQAEVFLAVLYHLRPILPCTSLISTWFDLVLRPALREPKLPTVAVHNAKELIISALDPGPYVDIIKESPDSEEAKERARQLDKMGDFRRRLMDLYLLDAYNESSGDDVLEWAELDQEQRDKKACWKANLEDVLVMIGLERPQDFLTELYHCFLPSSRLQLLILLNAYTSQPAFPANAHILAAHPLMMSLLYSLIFDNSSTRANTSSGSFLAYSLSSRGSFAGRRASRPSYIALNLTTKTQRLKSRGERLELTFDGPTSSAPSPHRYFTFLYYLFPCNTLRFLRYPVAYLNDSELETLFTVDWDEALDVDKIRSKSEPLLRGHVLHPLLIWRGPTEELSQPDFWARYDIGRIVSEATMLDVRNASLGSDAPSLVPNFVPPSSAEITATPTLPPDTTTSASAIVGRLRVSLQDMITTYVALKSGLDVDIVDPSPAWSSMLFPSPDTRSPSLEKHPDGDAGPEPAHDKEGVVPLHVAQAISALQREVLLLRSELNFELWTTRENVRHIGRLYEERVLSQTAEVERQGLHNKMREYKSEVLRLRKALTEHKEQATSVKNQYIDWNRKLQDMLTQLRKERETWTAGAAAMRVAEKEAKDSFAAQKKLLAEAVQRVFVLETKIKENAHKVDRLHDYEKQVDQLIKLQRLWELDVQRLNEDAEYLQAFTSKYRKMELQLQTYEQMHAEMQEYARDRQHEVQKLESQLALSHRQLETAQKTKALAEVSITETEYKALSQKNEKLRNENSDLREEVEEMKAMIEILKGQVSGRQGLVGERRGSPMPFGT</sequence>
<dbReference type="EMBL" id="LUGG01000004">
    <property type="protein sequence ID" value="OBZ75601.1"/>
    <property type="molecule type" value="Genomic_DNA"/>
</dbReference>